<keyword evidence="3" id="KW-0663">Pyridoxal phosphate</keyword>
<dbReference type="InterPro" id="IPR001544">
    <property type="entry name" value="Aminotrans_IV"/>
</dbReference>
<dbReference type="SUPFAM" id="SSF56752">
    <property type="entry name" value="D-aminoacid aminotransferase-like PLP-dependent enzymes"/>
    <property type="match status" value="1"/>
</dbReference>
<evidence type="ECO:0000256" key="2">
    <source>
        <dbReference type="ARBA" id="ARBA00009320"/>
    </source>
</evidence>
<sequence length="232" mass="25004">MSFPPPPKETVQWDRLSLAVQDEVNGHVESTYTAADEKWSEPKFVHDPYIRVHGLSPALNYGMQAYEGLKAHRASDGTINIFRPTAHAARLSSSAACVSIPAIPESHFLKCVKLAVARNSEWVGPNSSEALLYIRPLVFGSSGHLALTAPAEFTFAVYVQPGTTYHGVQPLPACVIEDFDRAAPRGTGAAKVGGNYPGVHTYRLPPTPAGIGSAKRGYQPKGVITSAFFFNI</sequence>
<dbReference type="Pfam" id="PF01063">
    <property type="entry name" value="Aminotran_4"/>
    <property type="match status" value="1"/>
</dbReference>
<comment type="similarity">
    <text evidence="2">Belongs to the class-IV pyridoxal-phosphate-dependent aminotransferase family.</text>
</comment>
<dbReference type="InterPro" id="IPR043131">
    <property type="entry name" value="BCAT-like_N"/>
</dbReference>
<name>A0ABR4EJL3_9PEZI</name>
<reference evidence="4 5" key="1">
    <citation type="submission" date="2024-03" db="EMBL/GenBank/DDBJ databases">
        <title>A high-quality draft genome sequence of Diaporthe vaccinii, a causative agent of upright dieback and viscid rot disease in cranberry plants.</title>
        <authorList>
            <person name="Sarrasin M."/>
            <person name="Lang B.F."/>
            <person name="Burger G."/>
        </authorList>
    </citation>
    <scope>NUCLEOTIDE SEQUENCE [LARGE SCALE GENOMIC DNA]</scope>
    <source>
        <strain evidence="4 5">IS7</strain>
    </source>
</reference>
<accession>A0ABR4EJL3</accession>
<evidence type="ECO:0000313" key="5">
    <source>
        <dbReference type="Proteomes" id="UP001600888"/>
    </source>
</evidence>
<dbReference type="InterPro" id="IPR005786">
    <property type="entry name" value="B_amino_transII"/>
</dbReference>
<proteinExistence type="inferred from homology"/>
<dbReference type="PANTHER" id="PTHR42825">
    <property type="entry name" value="AMINO ACID AMINOTRANSFERASE"/>
    <property type="match status" value="1"/>
</dbReference>
<evidence type="ECO:0000313" key="4">
    <source>
        <dbReference type="EMBL" id="KAL2282597.1"/>
    </source>
</evidence>
<organism evidence="4 5">
    <name type="scientific">Diaporthe vaccinii</name>
    <dbReference type="NCBI Taxonomy" id="105482"/>
    <lineage>
        <taxon>Eukaryota</taxon>
        <taxon>Fungi</taxon>
        <taxon>Dikarya</taxon>
        <taxon>Ascomycota</taxon>
        <taxon>Pezizomycotina</taxon>
        <taxon>Sordariomycetes</taxon>
        <taxon>Sordariomycetidae</taxon>
        <taxon>Diaporthales</taxon>
        <taxon>Diaporthaceae</taxon>
        <taxon>Diaporthe</taxon>
        <taxon>Diaporthe eres species complex</taxon>
    </lineage>
</organism>
<evidence type="ECO:0000256" key="3">
    <source>
        <dbReference type="ARBA" id="ARBA00022898"/>
    </source>
</evidence>
<evidence type="ECO:0008006" key="6">
    <source>
        <dbReference type="Google" id="ProtNLM"/>
    </source>
</evidence>
<dbReference type="EMBL" id="JBAWTH010000048">
    <property type="protein sequence ID" value="KAL2282597.1"/>
    <property type="molecule type" value="Genomic_DNA"/>
</dbReference>
<protein>
    <recommendedName>
        <fullName evidence="6">Branched-chain-amino-acid aminotransferase</fullName>
    </recommendedName>
</protein>
<dbReference type="InterPro" id="IPR036038">
    <property type="entry name" value="Aminotransferase-like"/>
</dbReference>
<dbReference type="Proteomes" id="UP001600888">
    <property type="component" value="Unassembled WGS sequence"/>
</dbReference>
<dbReference type="PANTHER" id="PTHR42825:SF2">
    <property type="entry name" value="BRANCHED-CHAIN-AMINO-ACID AMINOTRANSFERASE 3, CHLOROPLASTIC-RELATED"/>
    <property type="match status" value="1"/>
</dbReference>
<dbReference type="Gene3D" id="3.30.470.10">
    <property type="match status" value="1"/>
</dbReference>
<keyword evidence="5" id="KW-1185">Reference proteome</keyword>
<comment type="caution">
    <text evidence="4">The sequence shown here is derived from an EMBL/GenBank/DDBJ whole genome shotgun (WGS) entry which is preliminary data.</text>
</comment>
<evidence type="ECO:0000256" key="1">
    <source>
        <dbReference type="ARBA" id="ARBA00001933"/>
    </source>
</evidence>
<comment type="cofactor">
    <cofactor evidence="1">
        <name>pyridoxal 5'-phosphate</name>
        <dbReference type="ChEBI" id="CHEBI:597326"/>
    </cofactor>
</comment>
<gene>
    <name evidence="4" type="ORF">FJTKL_10456</name>
</gene>